<dbReference type="InterPro" id="IPR002204">
    <property type="entry name" value="3-OH-isobutyrate_DH-rel_CS"/>
</dbReference>
<feature type="domain" description="6-phosphogluconate dehydrogenase NADP-binding" evidence="4">
    <location>
        <begin position="3"/>
        <end position="161"/>
    </location>
</feature>
<dbReference type="GO" id="GO:0050661">
    <property type="term" value="F:NADP binding"/>
    <property type="evidence" value="ECO:0007669"/>
    <property type="project" value="InterPro"/>
</dbReference>
<sequence length="300" mass="30120">MSVAFIGLGAMGLPMAKRLMGAGFDVHGCDIAPGPLDALKSAGGQASTNPAEALRGASAVFVMTATGAQAQTVLFGAGEAASAATRGAIFILQCTQSAAMARDLGARLEALGHHVLDAPVSGGAVGAEAGALTVMASGSEAAFAAAAPLLRPLAKTVYNIGRELGLGSTVKTINQLLAGVHIAVGAEAMALGAKAGIEPKLLLDILMSGAAGSWMLGNRGPRMLEDEPAVTSAVDIFVKDLGLVDDLARGLRQPAPIAMAALQQFIAASAMGDGRQDDSQVVRLYEVTGATHVRGKGKTP</sequence>
<dbReference type="Gene3D" id="1.10.1040.10">
    <property type="entry name" value="N-(1-d-carboxylethyl)-l-norvaline Dehydrogenase, domain 2"/>
    <property type="match status" value="1"/>
</dbReference>
<dbReference type="Pfam" id="PF03446">
    <property type="entry name" value="NAD_binding_2"/>
    <property type="match status" value="1"/>
</dbReference>
<dbReference type="RefSeq" id="WP_376800161.1">
    <property type="nucleotide sequence ID" value="NZ_DBNB01000028.1"/>
</dbReference>
<dbReference type="GO" id="GO:0051287">
    <property type="term" value="F:NAD binding"/>
    <property type="evidence" value="ECO:0007669"/>
    <property type="project" value="InterPro"/>
</dbReference>
<feature type="active site" evidence="3">
    <location>
        <position position="171"/>
    </location>
</feature>
<organism evidence="6 7">
    <name type="scientific">Candidatus Raskinella chloraquaticus</name>
    <dbReference type="NCBI Taxonomy" id="1951219"/>
    <lineage>
        <taxon>Bacteria</taxon>
        <taxon>Pseudomonadati</taxon>
        <taxon>Pseudomonadota</taxon>
        <taxon>Alphaproteobacteria</taxon>
        <taxon>Hyphomicrobiales</taxon>
        <taxon>Phreatobacteraceae</taxon>
        <taxon>Candidatus Raskinella</taxon>
    </lineage>
</organism>
<reference evidence="6 7" key="1">
    <citation type="journal article" date="2017" name="Water Res.">
        <title>Comammox in drinking water systems.</title>
        <authorList>
            <person name="Wang Y."/>
            <person name="Ma L."/>
            <person name="Mao Y."/>
            <person name="Jiang X."/>
            <person name="Xia Y."/>
            <person name="Yu K."/>
            <person name="Li B."/>
            <person name="Zhang T."/>
        </authorList>
    </citation>
    <scope>NUCLEOTIDE SEQUENCE [LARGE SCALE GENOMIC DNA]</scope>
    <source>
        <strain evidence="6">SG_bin8</strain>
    </source>
</reference>
<dbReference type="InterPro" id="IPR029154">
    <property type="entry name" value="HIBADH-like_NADP-bd"/>
</dbReference>
<name>A0A1W9HRY5_9HYPH</name>
<dbReference type="InterPro" id="IPR006115">
    <property type="entry name" value="6PGDH_NADP-bd"/>
</dbReference>
<dbReference type="GO" id="GO:0016054">
    <property type="term" value="P:organic acid catabolic process"/>
    <property type="evidence" value="ECO:0007669"/>
    <property type="project" value="UniProtKB-ARBA"/>
</dbReference>
<evidence type="ECO:0000259" key="5">
    <source>
        <dbReference type="Pfam" id="PF14833"/>
    </source>
</evidence>
<evidence type="ECO:0000313" key="6">
    <source>
        <dbReference type="EMBL" id="OQW50163.1"/>
    </source>
</evidence>
<dbReference type="InterPro" id="IPR013328">
    <property type="entry name" value="6PGD_dom2"/>
</dbReference>
<evidence type="ECO:0000259" key="4">
    <source>
        <dbReference type="Pfam" id="PF03446"/>
    </source>
</evidence>
<dbReference type="PANTHER" id="PTHR43060">
    <property type="entry name" value="3-HYDROXYISOBUTYRATE DEHYDROGENASE-LIKE 1, MITOCHONDRIAL-RELATED"/>
    <property type="match status" value="1"/>
</dbReference>
<dbReference type="GO" id="GO:0016491">
    <property type="term" value="F:oxidoreductase activity"/>
    <property type="evidence" value="ECO:0007669"/>
    <property type="project" value="UniProtKB-KW"/>
</dbReference>
<dbReference type="PROSITE" id="PS00895">
    <property type="entry name" value="3_HYDROXYISOBUT_DH"/>
    <property type="match status" value="1"/>
</dbReference>
<evidence type="ECO:0000256" key="1">
    <source>
        <dbReference type="ARBA" id="ARBA00023002"/>
    </source>
</evidence>
<proteinExistence type="predicted"/>
<evidence type="ECO:0008006" key="8">
    <source>
        <dbReference type="Google" id="ProtNLM"/>
    </source>
</evidence>
<accession>A0A1W9HRY5</accession>
<comment type="caution">
    <text evidence="6">The sequence shown here is derived from an EMBL/GenBank/DDBJ whole genome shotgun (WGS) entry which is preliminary data.</text>
</comment>
<dbReference type="PIRSF" id="PIRSF000103">
    <property type="entry name" value="HIBADH"/>
    <property type="match status" value="1"/>
</dbReference>
<dbReference type="Pfam" id="PF14833">
    <property type="entry name" value="NAD_binding_11"/>
    <property type="match status" value="1"/>
</dbReference>
<keyword evidence="2" id="KW-0520">NAD</keyword>
<dbReference type="InterPro" id="IPR036291">
    <property type="entry name" value="NAD(P)-bd_dom_sf"/>
</dbReference>
<dbReference type="STRING" id="1827387.A4S15_00735"/>
<keyword evidence="1" id="KW-0560">Oxidoreductase</keyword>
<dbReference type="SUPFAM" id="SSF51735">
    <property type="entry name" value="NAD(P)-binding Rossmann-fold domains"/>
    <property type="match status" value="1"/>
</dbReference>
<dbReference type="Gene3D" id="3.40.50.720">
    <property type="entry name" value="NAD(P)-binding Rossmann-like Domain"/>
    <property type="match status" value="1"/>
</dbReference>
<dbReference type="Proteomes" id="UP000192872">
    <property type="component" value="Unassembled WGS sequence"/>
</dbReference>
<gene>
    <name evidence="6" type="ORF">A4S15_00735</name>
</gene>
<feature type="domain" description="3-hydroxyisobutyrate dehydrogenase-like NAD-binding" evidence="5">
    <location>
        <begin position="165"/>
        <end position="285"/>
    </location>
</feature>
<dbReference type="EMBL" id="LWDL01000026">
    <property type="protein sequence ID" value="OQW50163.1"/>
    <property type="molecule type" value="Genomic_DNA"/>
</dbReference>
<dbReference type="InterPro" id="IPR008927">
    <property type="entry name" value="6-PGluconate_DH-like_C_sf"/>
</dbReference>
<evidence type="ECO:0000256" key="2">
    <source>
        <dbReference type="ARBA" id="ARBA00023027"/>
    </source>
</evidence>
<dbReference type="SUPFAM" id="SSF48179">
    <property type="entry name" value="6-phosphogluconate dehydrogenase C-terminal domain-like"/>
    <property type="match status" value="1"/>
</dbReference>
<protein>
    <recommendedName>
        <fullName evidence="8">Oxidoreductase</fullName>
    </recommendedName>
</protein>
<evidence type="ECO:0000256" key="3">
    <source>
        <dbReference type="PIRSR" id="PIRSR000103-1"/>
    </source>
</evidence>
<dbReference type="InterPro" id="IPR015815">
    <property type="entry name" value="HIBADH-related"/>
</dbReference>
<evidence type="ECO:0000313" key="7">
    <source>
        <dbReference type="Proteomes" id="UP000192872"/>
    </source>
</evidence>
<dbReference type="AlphaFoldDB" id="A0A1W9HRY5"/>